<proteinExistence type="predicted"/>
<sequence>MTTKPSPEGELYRRSNASESSDQDDRARRIQSRKWRWRLDEALIIVGVLIIATYLILFFV</sequence>
<keyword evidence="2" id="KW-1133">Transmembrane helix</keyword>
<dbReference type="EMBL" id="JABZEC010000001">
    <property type="protein sequence ID" value="NVY95691.1"/>
    <property type="molecule type" value="Genomic_DNA"/>
</dbReference>
<feature type="region of interest" description="Disordered" evidence="1">
    <location>
        <begin position="1"/>
        <end position="27"/>
    </location>
</feature>
<evidence type="ECO:0000256" key="1">
    <source>
        <dbReference type="SAM" id="MobiDB-lite"/>
    </source>
</evidence>
<name>A0A850R0Z0_9LACO</name>
<gene>
    <name evidence="3" type="ORF">HU830_00510</name>
</gene>
<comment type="caution">
    <text evidence="3">The sequence shown here is derived from an EMBL/GenBank/DDBJ whole genome shotgun (WGS) entry which is preliminary data.</text>
</comment>
<keyword evidence="4" id="KW-1185">Reference proteome</keyword>
<protein>
    <submittedName>
        <fullName evidence="3">Uncharacterized protein</fullName>
    </submittedName>
</protein>
<keyword evidence="2" id="KW-0812">Transmembrane</keyword>
<feature type="transmembrane region" description="Helical" evidence="2">
    <location>
        <begin position="42"/>
        <end position="59"/>
    </location>
</feature>
<evidence type="ECO:0000256" key="2">
    <source>
        <dbReference type="SAM" id="Phobius"/>
    </source>
</evidence>
<accession>A0A850R0Z0</accession>
<dbReference type="RefSeq" id="WP_176941862.1">
    <property type="nucleotide sequence ID" value="NZ_JABZEC010000001.1"/>
</dbReference>
<evidence type="ECO:0000313" key="3">
    <source>
        <dbReference type="EMBL" id="NVY95691.1"/>
    </source>
</evidence>
<organism evidence="3 4">
    <name type="scientific">Bombilactobacillus apium</name>
    <dbReference type="NCBI Taxonomy" id="2675299"/>
    <lineage>
        <taxon>Bacteria</taxon>
        <taxon>Bacillati</taxon>
        <taxon>Bacillota</taxon>
        <taxon>Bacilli</taxon>
        <taxon>Lactobacillales</taxon>
        <taxon>Lactobacillaceae</taxon>
        <taxon>Bombilactobacillus</taxon>
    </lineage>
</organism>
<evidence type="ECO:0000313" key="4">
    <source>
        <dbReference type="Proteomes" id="UP000563523"/>
    </source>
</evidence>
<dbReference type="Proteomes" id="UP000563523">
    <property type="component" value="Unassembled WGS sequence"/>
</dbReference>
<dbReference type="AlphaFoldDB" id="A0A850R0Z0"/>
<reference evidence="3 4" key="1">
    <citation type="submission" date="2020-06" db="EMBL/GenBank/DDBJ databases">
        <authorList>
            <person name="Kang J."/>
        </authorList>
    </citation>
    <scope>NUCLEOTIDE SEQUENCE [LARGE SCALE GENOMIC DNA]</scope>
    <source>
        <strain evidence="3 4">DCY120</strain>
    </source>
</reference>
<keyword evidence="2" id="KW-0472">Membrane</keyword>